<dbReference type="GO" id="GO:0005506">
    <property type="term" value="F:iron ion binding"/>
    <property type="evidence" value="ECO:0007669"/>
    <property type="project" value="InterPro"/>
</dbReference>
<protein>
    <submittedName>
        <fullName evidence="1">Uncharacterized protein</fullName>
    </submittedName>
</protein>
<name>A0A5M9MEM1_9EURO</name>
<dbReference type="GO" id="GO:0004497">
    <property type="term" value="F:monooxygenase activity"/>
    <property type="evidence" value="ECO:0007669"/>
    <property type="project" value="InterPro"/>
</dbReference>
<evidence type="ECO:0000313" key="2">
    <source>
        <dbReference type="Proteomes" id="UP000324241"/>
    </source>
</evidence>
<dbReference type="GeneID" id="54329546"/>
<dbReference type="Proteomes" id="UP000324241">
    <property type="component" value="Unassembled WGS sequence"/>
</dbReference>
<evidence type="ECO:0000313" key="1">
    <source>
        <dbReference type="EMBL" id="KAA8645425.1"/>
    </source>
</evidence>
<comment type="caution">
    <text evidence="1">The sequence shown here is derived from an EMBL/GenBank/DDBJ whole genome shotgun (WGS) entry which is preliminary data.</text>
</comment>
<dbReference type="VEuPathDB" id="FungiDB:EYZ11_012231"/>
<dbReference type="GO" id="GO:0016705">
    <property type="term" value="F:oxidoreductase activity, acting on paired donors, with incorporation or reduction of molecular oxygen"/>
    <property type="evidence" value="ECO:0007669"/>
    <property type="project" value="InterPro"/>
</dbReference>
<accession>A0A5M9MEM1</accession>
<dbReference type="OrthoDB" id="1470350at2759"/>
<dbReference type="SUPFAM" id="SSF48264">
    <property type="entry name" value="Cytochrome P450"/>
    <property type="match status" value="1"/>
</dbReference>
<dbReference type="AlphaFoldDB" id="A0A5M9MEM1"/>
<organism evidence="1 2">
    <name type="scientific">Aspergillus tanneri</name>
    <dbReference type="NCBI Taxonomy" id="1220188"/>
    <lineage>
        <taxon>Eukaryota</taxon>
        <taxon>Fungi</taxon>
        <taxon>Dikarya</taxon>
        <taxon>Ascomycota</taxon>
        <taxon>Pezizomycotina</taxon>
        <taxon>Eurotiomycetes</taxon>
        <taxon>Eurotiomycetidae</taxon>
        <taxon>Eurotiales</taxon>
        <taxon>Aspergillaceae</taxon>
        <taxon>Aspergillus</taxon>
        <taxon>Aspergillus subgen. Circumdati</taxon>
    </lineage>
</organism>
<dbReference type="RefSeq" id="XP_033424786.1">
    <property type="nucleotide sequence ID" value="XM_033571471.1"/>
</dbReference>
<dbReference type="EMBL" id="QUQM01000007">
    <property type="protein sequence ID" value="KAA8645425.1"/>
    <property type="molecule type" value="Genomic_DNA"/>
</dbReference>
<dbReference type="GO" id="GO:0020037">
    <property type="term" value="F:heme binding"/>
    <property type="evidence" value="ECO:0007669"/>
    <property type="project" value="InterPro"/>
</dbReference>
<sequence length="171" mass="19958">MDAQISSFFGPRLLELEPNLRSILKRVSYKLPSVLVKRATRLRDRLVGVLTQYYSLPAEQRTGSVAFKEVYDDYRHAGLSDRDIAGIWMIAHLLNNPTVVNQIREEIAPMMNEEAFGPHMHTFDCYRFLRNKSLLRKVEFRGFGGRHHFVQRQNYRQTPCSRLLGYTVVEI</sequence>
<proteinExistence type="predicted"/>
<reference evidence="1 2" key="1">
    <citation type="submission" date="2019-08" db="EMBL/GenBank/DDBJ databases">
        <title>The genome sequence of a newly discovered highly antifungal drug resistant Aspergillus species, Aspergillus tanneri NIH 1004.</title>
        <authorList>
            <person name="Mounaud S."/>
            <person name="Singh I."/>
            <person name="Joardar V."/>
            <person name="Pakala S."/>
            <person name="Pakala S."/>
            <person name="Venepally P."/>
            <person name="Chung J.K."/>
            <person name="Losada L."/>
            <person name="Nierman W.C."/>
        </authorList>
    </citation>
    <scope>NUCLEOTIDE SEQUENCE [LARGE SCALE GENOMIC DNA]</scope>
    <source>
        <strain evidence="1 2">NIH1004</strain>
    </source>
</reference>
<gene>
    <name evidence="1" type="ORF">ATNIH1004_006844</name>
</gene>
<dbReference type="InterPro" id="IPR036396">
    <property type="entry name" value="Cyt_P450_sf"/>
</dbReference>